<organism evidence="1 2">
    <name type="scientific">Lupinus luteus</name>
    <name type="common">European yellow lupine</name>
    <dbReference type="NCBI Taxonomy" id="3873"/>
    <lineage>
        <taxon>Eukaryota</taxon>
        <taxon>Viridiplantae</taxon>
        <taxon>Streptophyta</taxon>
        <taxon>Embryophyta</taxon>
        <taxon>Tracheophyta</taxon>
        <taxon>Spermatophyta</taxon>
        <taxon>Magnoliopsida</taxon>
        <taxon>eudicotyledons</taxon>
        <taxon>Gunneridae</taxon>
        <taxon>Pentapetalae</taxon>
        <taxon>rosids</taxon>
        <taxon>fabids</taxon>
        <taxon>Fabales</taxon>
        <taxon>Fabaceae</taxon>
        <taxon>Papilionoideae</taxon>
        <taxon>50 kb inversion clade</taxon>
        <taxon>genistoids sensu lato</taxon>
        <taxon>core genistoids</taxon>
        <taxon>Genisteae</taxon>
        <taxon>Lupinus</taxon>
    </lineage>
</organism>
<evidence type="ECO:0000313" key="2">
    <source>
        <dbReference type="Proteomes" id="UP001497480"/>
    </source>
</evidence>
<comment type="caution">
    <text evidence="1">The sequence shown here is derived from an EMBL/GenBank/DDBJ whole genome shotgun (WGS) entry which is preliminary data.</text>
</comment>
<accession>A0AAV1XZ15</accession>
<gene>
    <name evidence="1" type="ORF">LLUT_LOCUS27188</name>
</gene>
<protein>
    <submittedName>
        <fullName evidence="1">Uncharacterized protein</fullName>
    </submittedName>
</protein>
<dbReference type="EMBL" id="CAXHTB010000019">
    <property type="protein sequence ID" value="CAL0326128.1"/>
    <property type="molecule type" value="Genomic_DNA"/>
</dbReference>
<keyword evidence="2" id="KW-1185">Reference proteome</keyword>
<proteinExistence type="predicted"/>
<reference evidence="1 2" key="1">
    <citation type="submission" date="2024-03" db="EMBL/GenBank/DDBJ databases">
        <authorList>
            <person name="Martinez-Hernandez J."/>
        </authorList>
    </citation>
    <scope>NUCLEOTIDE SEQUENCE [LARGE SCALE GENOMIC DNA]</scope>
</reference>
<dbReference type="AlphaFoldDB" id="A0AAV1XZ15"/>
<dbReference type="Proteomes" id="UP001497480">
    <property type="component" value="Unassembled WGS sequence"/>
</dbReference>
<evidence type="ECO:0000313" key="1">
    <source>
        <dbReference type="EMBL" id="CAL0326128.1"/>
    </source>
</evidence>
<sequence length="116" mass="13296">MTYPLNHHNRRWFQLVEEGRGYFPRSHEPGPPCSWVENLRGSSPKEENLAPSLKTKKRRDFDSLCPSKSLRVCDSIPMTSTLQGICWLSPPFSVEEAIVSIAKGEGVKKTFRDFWS</sequence>
<name>A0AAV1XZ15_LUPLU</name>